<dbReference type="GO" id="GO:0007043">
    <property type="term" value="P:cell-cell junction assembly"/>
    <property type="evidence" value="ECO:0007669"/>
    <property type="project" value="TreeGrafter"/>
</dbReference>
<dbReference type="PROSITE" id="PS50268">
    <property type="entry name" value="CADHERIN_2"/>
    <property type="match status" value="1"/>
</dbReference>
<evidence type="ECO:0000256" key="3">
    <source>
        <dbReference type="ARBA" id="ARBA00022837"/>
    </source>
</evidence>
<dbReference type="GO" id="GO:0000902">
    <property type="term" value="P:cell morphogenesis"/>
    <property type="evidence" value="ECO:0007669"/>
    <property type="project" value="TreeGrafter"/>
</dbReference>
<evidence type="ECO:0000259" key="7">
    <source>
        <dbReference type="PROSITE" id="PS50268"/>
    </source>
</evidence>
<dbReference type="GO" id="GO:0045296">
    <property type="term" value="F:cadherin binding"/>
    <property type="evidence" value="ECO:0007669"/>
    <property type="project" value="TreeGrafter"/>
</dbReference>
<evidence type="ECO:0000256" key="2">
    <source>
        <dbReference type="ARBA" id="ARBA00022737"/>
    </source>
</evidence>
<comment type="subcellular location">
    <subcellularLocation>
        <location evidence="1">Membrane</location>
    </subcellularLocation>
</comment>
<dbReference type="Gene3D" id="2.60.40.60">
    <property type="entry name" value="Cadherins"/>
    <property type="match status" value="1"/>
</dbReference>
<organism evidence="8 9">
    <name type="scientific">Aquarana catesbeiana</name>
    <name type="common">American bullfrog</name>
    <name type="synonym">Rana catesbeiana</name>
    <dbReference type="NCBI Taxonomy" id="8400"/>
    <lineage>
        <taxon>Eukaryota</taxon>
        <taxon>Metazoa</taxon>
        <taxon>Chordata</taxon>
        <taxon>Craniata</taxon>
        <taxon>Vertebrata</taxon>
        <taxon>Euteleostomi</taxon>
        <taxon>Amphibia</taxon>
        <taxon>Batrachia</taxon>
        <taxon>Anura</taxon>
        <taxon>Neobatrachia</taxon>
        <taxon>Ranoidea</taxon>
        <taxon>Ranidae</taxon>
        <taxon>Aquarana</taxon>
    </lineage>
</organism>
<feature type="domain" description="Cadherin" evidence="7">
    <location>
        <begin position="28"/>
        <end position="133"/>
    </location>
</feature>
<dbReference type="AlphaFoldDB" id="A0A2G9SFL5"/>
<evidence type="ECO:0000256" key="4">
    <source>
        <dbReference type="ARBA" id="ARBA00023136"/>
    </source>
</evidence>
<dbReference type="GO" id="GO:0008013">
    <property type="term" value="F:beta-catenin binding"/>
    <property type="evidence" value="ECO:0007669"/>
    <property type="project" value="TreeGrafter"/>
</dbReference>
<dbReference type="GO" id="GO:0016477">
    <property type="term" value="P:cell migration"/>
    <property type="evidence" value="ECO:0007669"/>
    <property type="project" value="TreeGrafter"/>
</dbReference>
<dbReference type="Proteomes" id="UP000228934">
    <property type="component" value="Unassembled WGS sequence"/>
</dbReference>
<name>A0A2G9SFL5_AQUCT</name>
<keyword evidence="3 5" id="KW-0106">Calcium</keyword>
<dbReference type="GO" id="GO:0034332">
    <property type="term" value="P:adherens junction organization"/>
    <property type="evidence" value="ECO:0007669"/>
    <property type="project" value="TreeGrafter"/>
</dbReference>
<accession>A0A2G9SFL5</accession>
<dbReference type="GO" id="GO:0007156">
    <property type="term" value="P:homophilic cell adhesion via plasma membrane adhesion molecules"/>
    <property type="evidence" value="ECO:0007669"/>
    <property type="project" value="InterPro"/>
</dbReference>
<keyword evidence="2" id="KW-0677">Repeat</keyword>
<evidence type="ECO:0000313" key="8">
    <source>
        <dbReference type="EMBL" id="PIO38989.1"/>
    </source>
</evidence>
<dbReference type="InterPro" id="IPR002126">
    <property type="entry name" value="Cadherin-like_dom"/>
</dbReference>
<dbReference type="GO" id="GO:0005509">
    <property type="term" value="F:calcium ion binding"/>
    <property type="evidence" value="ECO:0007669"/>
    <property type="project" value="UniProtKB-UniRule"/>
</dbReference>
<dbReference type="PANTHER" id="PTHR24027">
    <property type="entry name" value="CADHERIN-23"/>
    <property type="match status" value="1"/>
</dbReference>
<dbReference type="PROSITE" id="PS00232">
    <property type="entry name" value="CADHERIN_1"/>
    <property type="match status" value="1"/>
</dbReference>
<protein>
    <recommendedName>
        <fullName evidence="7">Cadherin domain-containing protein</fullName>
    </recommendedName>
</protein>
<dbReference type="InterPro" id="IPR020894">
    <property type="entry name" value="Cadherin_CS"/>
</dbReference>
<reference evidence="9" key="1">
    <citation type="journal article" date="2017" name="Nat. Commun.">
        <title>The North American bullfrog draft genome provides insight into hormonal regulation of long noncoding RNA.</title>
        <authorList>
            <person name="Hammond S.A."/>
            <person name="Warren R.L."/>
            <person name="Vandervalk B.P."/>
            <person name="Kucuk E."/>
            <person name="Khan H."/>
            <person name="Gibb E.A."/>
            <person name="Pandoh P."/>
            <person name="Kirk H."/>
            <person name="Zhao Y."/>
            <person name="Jones M."/>
            <person name="Mungall A.J."/>
            <person name="Coope R."/>
            <person name="Pleasance S."/>
            <person name="Moore R.A."/>
            <person name="Holt R.A."/>
            <person name="Round J.M."/>
            <person name="Ohora S."/>
            <person name="Walle B.V."/>
            <person name="Veldhoen N."/>
            <person name="Helbing C.C."/>
            <person name="Birol I."/>
        </authorList>
    </citation>
    <scope>NUCLEOTIDE SEQUENCE [LARGE SCALE GENOMIC DNA]</scope>
</reference>
<keyword evidence="4 6" id="KW-0472">Membrane</keyword>
<evidence type="ECO:0000313" key="9">
    <source>
        <dbReference type="Proteomes" id="UP000228934"/>
    </source>
</evidence>
<dbReference type="GO" id="GO:0016342">
    <property type="term" value="C:catenin complex"/>
    <property type="evidence" value="ECO:0007669"/>
    <property type="project" value="TreeGrafter"/>
</dbReference>
<keyword evidence="6" id="KW-1133">Transmembrane helix</keyword>
<evidence type="ECO:0000256" key="1">
    <source>
        <dbReference type="ARBA" id="ARBA00004370"/>
    </source>
</evidence>
<keyword evidence="9" id="KW-1185">Reference proteome</keyword>
<keyword evidence="6" id="KW-0812">Transmembrane</keyword>
<dbReference type="PANTHER" id="PTHR24027:SF419">
    <property type="entry name" value="CADHERIN-17"/>
    <property type="match status" value="1"/>
</dbReference>
<dbReference type="GO" id="GO:0005912">
    <property type="term" value="C:adherens junction"/>
    <property type="evidence" value="ECO:0007669"/>
    <property type="project" value="TreeGrafter"/>
</dbReference>
<dbReference type="OrthoDB" id="9946173at2759"/>
<dbReference type="SUPFAM" id="SSF49313">
    <property type="entry name" value="Cadherin-like"/>
    <property type="match status" value="1"/>
</dbReference>
<dbReference type="InterPro" id="IPR039808">
    <property type="entry name" value="Cadherin"/>
</dbReference>
<dbReference type="FunFam" id="2.60.40.60:FF:000183">
    <property type="entry name" value="Cadherin 17"/>
    <property type="match status" value="1"/>
</dbReference>
<gene>
    <name evidence="8" type="ORF">AB205_0029840</name>
</gene>
<proteinExistence type="predicted"/>
<sequence length="188" mass="20945">MRSWVYFYLYIDDVNDNPPRLAKDYWGDFIVCYPFSKPASFEFQGTDDDRPPGGLILKFRIDNESFAKDWIINGINRTTARLTMKHANFPKESVSVPVILTDNGRPPMEATVQIPVRICTCTTNNECEKTPVEHQGGTSIGMALGILFGVLGFIAIVISAVFISMNMKKKKNTQAGQDGTAAERAPMT</sequence>
<evidence type="ECO:0000256" key="5">
    <source>
        <dbReference type="PROSITE-ProRule" id="PRU00043"/>
    </source>
</evidence>
<evidence type="ECO:0000256" key="6">
    <source>
        <dbReference type="SAM" id="Phobius"/>
    </source>
</evidence>
<dbReference type="GO" id="GO:0016339">
    <property type="term" value="P:calcium-dependent cell-cell adhesion via plasma membrane cell adhesion molecules"/>
    <property type="evidence" value="ECO:0007669"/>
    <property type="project" value="TreeGrafter"/>
</dbReference>
<feature type="transmembrane region" description="Helical" evidence="6">
    <location>
        <begin position="140"/>
        <end position="163"/>
    </location>
</feature>
<dbReference type="GO" id="GO:0044331">
    <property type="term" value="P:cell-cell adhesion mediated by cadherin"/>
    <property type="evidence" value="ECO:0007669"/>
    <property type="project" value="TreeGrafter"/>
</dbReference>
<dbReference type="InterPro" id="IPR015919">
    <property type="entry name" value="Cadherin-like_sf"/>
</dbReference>
<dbReference type="EMBL" id="KV924863">
    <property type="protein sequence ID" value="PIO38989.1"/>
    <property type="molecule type" value="Genomic_DNA"/>
</dbReference>